<gene>
    <name evidence="1" type="ORF">PPRIM_AZ9-3.1.T1170004</name>
</gene>
<evidence type="ECO:0000313" key="2">
    <source>
        <dbReference type="Proteomes" id="UP000688137"/>
    </source>
</evidence>
<name>A0A8S1PG48_PARPR</name>
<proteinExistence type="predicted"/>
<accession>A0A8S1PG48</accession>
<dbReference type="Proteomes" id="UP000688137">
    <property type="component" value="Unassembled WGS sequence"/>
</dbReference>
<dbReference type="EMBL" id="CAJJDM010000120">
    <property type="protein sequence ID" value="CAD8101879.1"/>
    <property type="molecule type" value="Genomic_DNA"/>
</dbReference>
<reference evidence="1" key="1">
    <citation type="submission" date="2021-01" db="EMBL/GenBank/DDBJ databases">
        <authorList>
            <consortium name="Genoscope - CEA"/>
            <person name="William W."/>
        </authorList>
    </citation>
    <scope>NUCLEOTIDE SEQUENCE</scope>
</reference>
<protein>
    <submittedName>
        <fullName evidence="1">Uncharacterized protein</fullName>
    </submittedName>
</protein>
<dbReference type="AlphaFoldDB" id="A0A8S1PG48"/>
<organism evidence="1 2">
    <name type="scientific">Paramecium primaurelia</name>
    <dbReference type="NCBI Taxonomy" id="5886"/>
    <lineage>
        <taxon>Eukaryota</taxon>
        <taxon>Sar</taxon>
        <taxon>Alveolata</taxon>
        <taxon>Ciliophora</taxon>
        <taxon>Intramacronucleata</taxon>
        <taxon>Oligohymenophorea</taxon>
        <taxon>Peniculida</taxon>
        <taxon>Parameciidae</taxon>
        <taxon>Paramecium</taxon>
    </lineage>
</organism>
<sequence length="130" mass="15653">MFNSGKYGNFICQYLILFDIISIHLKHLQKKSLPPIKSSFSLRQNLIIPINFENNDKKYAFKMMNILKILILIKKKVAILESLREQLWRWRRNLKYDRSLFIQINFMEIVQKNLNHTSEALLFLKQKSDH</sequence>
<comment type="caution">
    <text evidence="1">The sequence shown here is derived from an EMBL/GenBank/DDBJ whole genome shotgun (WGS) entry which is preliminary data.</text>
</comment>
<evidence type="ECO:0000313" key="1">
    <source>
        <dbReference type="EMBL" id="CAD8101879.1"/>
    </source>
</evidence>
<keyword evidence="2" id="KW-1185">Reference proteome</keyword>